<comment type="caution">
    <text evidence="1">The sequence shown here is derived from an EMBL/GenBank/DDBJ whole genome shotgun (WGS) entry which is preliminary data.</text>
</comment>
<accession>A0ABS8G8U3</accession>
<dbReference type="Proteomes" id="UP001520878">
    <property type="component" value="Unassembled WGS sequence"/>
</dbReference>
<organism evidence="1 2">
    <name type="scientific">Fluctibacter halophilus</name>
    <dbReference type="NCBI Taxonomy" id="226011"/>
    <lineage>
        <taxon>Bacteria</taxon>
        <taxon>Pseudomonadati</taxon>
        <taxon>Pseudomonadota</taxon>
        <taxon>Gammaproteobacteria</taxon>
        <taxon>Alteromonadales</taxon>
        <taxon>Alteromonadaceae</taxon>
        <taxon>Fluctibacter</taxon>
    </lineage>
</organism>
<protein>
    <submittedName>
        <fullName evidence="1">Uncharacterized protein</fullName>
    </submittedName>
</protein>
<dbReference type="RefSeq" id="WP_229160809.1">
    <property type="nucleotide sequence ID" value="NZ_JAJEWP010000003.1"/>
</dbReference>
<sequence length="146" mass="16229">MSATFLCPLHRQWLQSHPTAALALFYTALDHAQSCREQGIVAQAFSHLGCAWEAADIGLRGLNDDKQALVLGLTHSAMLLADVLPHCQGDLTSTDVLRHTQQCLVREHQLAYADQHLKGIILACIKALGQGTRWFEQWQQSNHVVH</sequence>
<proteinExistence type="predicted"/>
<evidence type="ECO:0000313" key="1">
    <source>
        <dbReference type="EMBL" id="MCC2616960.1"/>
    </source>
</evidence>
<keyword evidence="2" id="KW-1185">Reference proteome</keyword>
<gene>
    <name evidence="1" type="ORF">LJ739_11975</name>
</gene>
<dbReference type="EMBL" id="JAJEWP010000003">
    <property type="protein sequence ID" value="MCC2616960.1"/>
    <property type="molecule type" value="Genomic_DNA"/>
</dbReference>
<reference evidence="1 2" key="1">
    <citation type="submission" date="2021-10" db="EMBL/GenBank/DDBJ databases">
        <title>Draft genome of Aestuariibacter halophilus JC2043.</title>
        <authorList>
            <person name="Emsley S.A."/>
            <person name="Pfannmuller K.M."/>
            <person name="Ushijima B."/>
            <person name="Saw J.H."/>
            <person name="Videau P."/>
        </authorList>
    </citation>
    <scope>NUCLEOTIDE SEQUENCE [LARGE SCALE GENOMIC DNA]</scope>
    <source>
        <strain evidence="1 2">JC2043</strain>
    </source>
</reference>
<evidence type="ECO:0000313" key="2">
    <source>
        <dbReference type="Proteomes" id="UP001520878"/>
    </source>
</evidence>
<name>A0ABS8G8U3_9ALTE</name>